<proteinExistence type="predicted"/>
<accession>A0A0B4GXP6</accession>
<keyword evidence="2" id="KW-1185">Reference proteome</keyword>
<gene>
    <name evidence="1" type="ORF">MGU_10405</name>
</gene>
<dbReference type="AlphaFoldDB" id="A0A0B4GXP6"/>
<dbReference type="Proteomes" id="UP000031192">
    <property type="component" value="Unassembled WGS sequence"/>
</dbReference>
<reference evidence="1 2" key="1">
    <citation type="journal article" date="2014" name="Proc. Natl. Acad. Sci. U.S.A.">
        <title>Trajectory and genomic determinants of fungal-pathogen speciation and host adaptation.</title>
        <authorList>
            <person name="Hu X."/>
            <person name="Xiao G."/>
            <person name="Zheng P."/>
            <person name="Shang Y."/>
            <person name="Su Y."/>
            <person name="Zhang X."/>
            <person name="Liu X."/>
            <person name="Zhan S."/>
            <person name="St Leger R.J."/>
            <person name="Wang C."/>
        </authorList>
    </citation>
    <scope>NUCLEOTIDE SEQUENCE [LARGE SCALE GENOMIC DNA]</scope>
    <source>
        <strain evidence="1 2">ARSEF 977</strain>
    </source>
</reference>
<sequence>MEEVEEFVKESGYSPVYIVTGIKIARGPAVSVSKTRKRAFKAEAVVNQPAGVPGNIGAKSNSLTEDIAVVEFKESDDFVIGIRVNKVRYRMKGTAYAGLHCRPSCNLSNGHCYRGASSLPSAFASSPLSMVPLLGSSERPTLPLWRSSRHVSIDRDGADTTSFLDGQN</sequence>
<dbReference type="HOGENOM" id="CLU_1586880_0_0_1"/>
<name>A0A0B4GXP6_METGA</name>
<protein>
    <submittedName>
        <fullName evidence="1">Uncharacterized protein</fullName>
    </submittedName>
</protein>
<evidence type="ECO:0000313" key="2">
    <source>
        <dbReference type="Proteomes" id="UP000031192"/>
    </source>
</evidence>
<evidence type="ECO:0000313" key="1">
    <source>
        <dbReference type="EMBL" id="KID82296.1"/>
    </source>
</evidence>
<organism evidence="1 2">
    <name type="scientific">Metarhizium guizhouense (strain ARSEF 977)</name>
    <dbReference type="NCBI Taxonomy" id="1276136"/>
    <lineage>
        <taxon>Eukaryota</taxon>
        <taxon>Fungi</taxon>
        <taxon>Dikarya</taxon>
        <taxon>Ascomycota</taxon>
        <taxon>Pezizomycotina</taxon>
        <taxon>Sordariomycetes</taxon>
        <taxon>Hypocreomycetidae</taxon>
        <taxon>Hypocreales</taxon>
        <taxon>Clavicipitaceae</taxon>
        <taxon>Metarhizium</taxon>
    </lineage>
</organism>
<comment type="caution">
    <text evidence="1">The sequence shown here is derived from an EMBL/GenBank/DDBJ whole genome shotgun (WGS) entry which is preliminary data.</text>
</comment>
<dbReference type="EMBL" id="AZNH01000094">
    <property type="protein sequence ID" value="KID82296.1"/>
    <property type="molecule type" value="Genomic_DNA"/>
</dbReference>